<protein>
    <recommendedName>
        <fullName evidence="1">N-acetyltransferase domain-containing protein</fullName>
    </recommendedName>
</protein>
<evidence type="ECO:0000313" key="2">
    <source>
        <dbReference type="EMBL" id="MXV50639.1"/>
    </source>
</evidence>
<comment type="caution">
    <text evidence="2">The sequence shown here is derived from an EMBL/GenBank/DDBJ whole genome shotgun (WGS) entry which is preliminary data.</text>
</comment>
<accession>A0A7K1Y976</accession>
<dbReference type="Gene3D" id="3.40.630.30">
    <property type="match status" value="1"/>
</dbReference>
<dbReference type="Proteomes" id="UP000466586">
    <property type="component" value="Unassembled WGS sequence"/>
</dbReference>
<dbReference type="RefSeq" id="WP_160843799.1">
    <property type="nucleotide sequence ID" value="NZ_WVHT01000002.1"/>
</dbReference>
<feature type="domain" description="N-acetyltransferase" evidence="1">
    <location>
        <begin position="1"/>
        <end position="156"/>
    </location>
</feature>
<dbReference type="InterPro" id="IPR000182">
    <property type="entry name" value="GNAT_dom"/>
</dbReference>
<evidence type="ECO:0000259" key="1">
    <source>
        <dbReference type="PROSITE" id="PS51186"/>
    </source>
</evidence>
<sequence>MQIHYTSSLYDQQLEEIRLLWNSEYPESLVHPDGNSFREYLNTLIEPSHYLLSDEFGQLKGWAVTFTRDESKWFALILDSSIHRKGYGKFMLDKLKQDNQELNAWAIDQSNTLKSDGAVYLSPLDFYLKNGFRKVSDVRIENEKMSAVKIVWSAVE</sequence>
<dbReference type="SUPFAM" id="SSF55729">
    <property type="entry name" value="Acyl-CoA N-acyltransferases (Nat)"/>
    <property type="match status" value="1"/>
</dbReference>
<dbReference type="EMBL" id="WVHT01000002">
    <property type="protein sequence ID" value="MXV50639.1"/>
    <property type="molecule type" value="Genomic_DNA"/>
</dbReference>
<dbReference type="InterPro" id="IPR016181">
    <property type="entry name" value="Acyl_CoA_acyltransferase"/>
</dbReference>
<proteinExistence type="predicted"/>
<keyword evidence="3" id="KW-1185">Reference proteome</keyword>
<dbReference type="PROSITE" id="PS51186">
    <property type="entry name" value="GNAT"/>
    <property type="match status" value="1"/>
</dbReference>
<dbReference type="GO" id="GO:0016747">
    <property type="term" value="F:acyltransferase activity, transferring groups other than amino-acyl groups"/>
    <property type="evidence" value="ECO:0007669"/>
    <property type="project" value="InterPro"/>
</dbReference>
<organism evidence="2 3">
    <name type="scientific">Hufsiella arboris</name>
    <dbReference type="NCBI Taxonomy" id="2695275"/>
    <lineage>
        <taxon>Bacteria</taxon>
        <taxon>Pseudomonadati</taxon>
        <taxon>Bacteroidota</taxon>
        <taxon>Sphingobacteriia</taxon>
        <taxon>Sphingobacteriales</taxon>
        <taxon>Sphingobacteriaceae</taxon>
        <taxon>Hufsiella</taxon>
    </lineage>
</organism>
<gene>
    <name evidence="2" type="ORF">GS399_06610</name>
</gene>
<name>A0A7K1Y976_9SPHI</name>
<reference evidence="2 3" key="1">
    <citation type="submission" date="2019-11" db="EMBL/GenBank/DDBJ databases">
        <title>Pedobacter sp. HMF7647 Genome sequencing and assembly.</title>
        <authorList>
            <person name="Kang H."/>
            <person name="Kim H."/>
            <person name="Joh K."/>
        </authorList>
    </citation>
    <scope>NUCLEOTIDE SEQUENCE [LARGE SCALE GENOMIC DNA]</scope>
    <source>
        <strain evidence="2 3">HMF7647</strain>
    </source>
</reference>
<dbReference type="AlphaFoldDB" id="A0A7K1Y976"/>
<evidence type="ECO:0000313" key="3">
    <source>
        <dbReference type="Proteomes" id="UP000466586"/>
    </source>
</evidence>